<dbReference type="PANTHER" id="PTHR46932:SF4">
    <property type="entry name" value="ATFP4"/>
    <property type="match status" value="1"/>
</dbReference>
<dbReference type="InterPro" id="IPR042885">
    <property type="entry name" value="HIPP47/16"/>
</dbReference>
<evidence type="ECO:0000313" key="1">
    <source>
        <dbReference type="EMBL" id="PAN38612.1"/>
    </source>
</evidence>
<sequence>MAKQKIVIKVTMPNAKSRARAMELAAKASGVGSIGITGDLKDRLEVVGEGIDITCLVHCLRRKLCCHAEILQVEEVKDKKPEPEKKTEEPKPCPCPGQCRCAAVGYCHAPLPMVLCEDDPPAGSCCVM</sequence>
<dbReference type="EMBL" id="CM008052">
    <property type="protein sequence ID" value="PAN38612.1"/>
    <property type="molecule type" value="Genomic_DNA"/>
</dbReference>
<dbReference type="Gramene" id="PAN38612">
    <property type="protein sequence ID" value="PAN38612"/>
    <property type="gene ID" value="PAHAL_7G184700"/>
</dbReference>
<accession>A0A2S3I7J6</accession>
<protein>
    <recommendedName>
        <fullName evidence="2">HMA domain-containing protein</fullName>
    </recommendedName>
</protein>
<evidence type="ECO:0008006" key="2">
    <source>
        <dbReference type="Google" id="ProtNLM"/>
    </source>
</evidence>
<reference evidence="1" key="1">
    <citation type="submission" date="2018-04" db="EMBL/GenBank/DDBJ databases">
        <title>WGS assembly of Panicum hallii.</title>
        <authorList>
            <person name="Lovell J."/>
            <person name="Jenkins J."/>
            <person name="Lowry D."/>
            <person name="Mamidi S."/>
            <person name="Sreedasyam A."/>
            <person name="Weng X."/>
            <person name="Barry K."/>
            <person name="Bonette J."/>
            <person name="Campitelli B."/>
            <person name="Daum C."/>
            <person name="Gordon S."/>
            <person name="Gould B."/>
            <person name="Lipzen A."/>
            <person name="Macqueen A."/>
            <person name="Palacio-Mejia J."/>
            <person name="Plott C."/>
            <person name="Shakirov E."/>
            <person name="Shu S."/>
            <person name="Yoshinaga Y."/>
            <person name="Zane M."/>
            <person name="Rokhsar D."/>
            <person name="Grimwood J."/>
            <person name="Schmutz J."/>
            <person name="Juenger T."/>
        </authorList>
    </citation>
    <scope>NUCLEOTIDE SEQUENCE [LARGE SCALE GENOMIC DNA]</scope>
    <source>
        <strain evidence="1">FIL2</strain>
    </source>
</reference>
<dbReference type="AlphaFoldDB" id="A0A2S3I7J6"/>
<proteinExistence type="predicted"/>
<dbReference type="PANTHER" id="PTHR46932">
    <property type="entry name" value="HEAVY METAL-ASSOCIATED ISOPRENYLATED PLANT PROTEIN 47"/>
    <property type="match status" value="1"/>
</dbReference>
<organism evidence="1">
    <name type="scientific">Panicum hallii</name>
    <dbReference type="NCBI Taxonomy" id="206008"/>
    <lineage>
        <taxon>Eukaryota</taxon>
        <taxon>Viridiplantae</taxon>
        <taxon>Streptophyta</taxon>
        <taxon>Embryophyta</taxon>
        <taxon>Tracheophyta</taxon>
        <taxon>Spermatophyta</taxon>
        <taxon>Magnoliopsida</taxon>
        <taxon>Liliopsida</taxon>
        <taxon>Poales</taxon>
        <taxon>Poaceae</taxon>
        <taxon>PACMAD clade</taxon>
        <taxon>Panicoideae</taxon>
        <taxon>Panicodae</taxon>
        <taxon>Paniceae</taxon>
        <taxon>Panicinae</taxon>
        <taxon>Panicum</taxon>
        <taxon>Panicum sect. Panicum</taxon>
    </lineage>
</organism>
<dbReference type="Gene3D" id="3.30.70.100">
    <property type="match status" value="1"/>
</dbReference>
<name>A0A2S3I7J6_9POAL</name>
<dbReference type="Proteomes" id="UP000243499">
    <property type="component" value="Chromosome 7"/>
</dbReference>
<gene>
    <name evidence="1" type="ORF">PAHAL_7G184700</name>
</gene>